<keyword evidence="3" id="KW-1185">Reference proteome</keyword>
<comment type="caution">
    <text evidence="2">The sequence shown here is derived from an EMBL/GenBank/DDBJ whole genome shotgun (WGS) entry which is preliminary data.</text>
</comment>
<dbReference type="InterPro" id="IPR038765">
    <property type="entry name" value="Papain-like_cys_pep_sf"/>
</dbReference>
<dbReference type="AlphaFoldDB" id="A0A8X7S2I1"/>
<accession>A0A8X7S2I1</accession>
<sequence>MAIGGLNRTQWLVPWSSPASASPIPSPRFQLVVVTDSRLWLLDDPPLLHFTSDFSFTASCPVLRFEGDGFLTGAKSQSVDLLQPPIDSEICVARLSLQVYETNLAGCGVELNPVFMFGLWRVWVRTSLGKSKKSYLRNSRDYPHQESFLCLESSKTTVSMETLGVSDLELDVQACSDVYASLDKLVNEGKLFNTLPPLLFFQLNRFNSHCNQEQADKVNQRYEYPCEIHLGKFVTIDADGTDQFTYKLKRLQNRWLQCENGGQEQSF</sequence>
<gene>
    <name evidence="2" type="ORF">Bca52824_035090</name>
</gene>
<protein>
    <recommendedName>
        <fullName evidence="1">Peptidase C19 ubiquitin carboxyl-terminal hydrolase domain-containing protein</fullName>
    </recommendedName>
</protein>
<name>A0A8X7S2I1_BRACI</name>
<dbReference type="GO" id="GO:0016579">
    <property type="term" value="P:protein deubiquitination"/>
    <property type="evidence" value="ECO:0007669"/>
    <property type="project" value="InterPro"/>
</dbReference>
<organism evidence="2 3">
    <name type="scientific">Brassica carinata</name>
    <name type="common">Ethiopian mustard</name>
    <name type="synonym">Abyssinian cabbage</name>
    <dbReference type="NCBI Taxonomy" id="52824"/>
    <lineage>
        <taxon>Eukaryota</taxon>
        <taxon>Viridiplantae</taxon>
        <taxon>Streptophyta</taxon>
        <taxon>Embryophyta</taxon>
        <taxon>Tracheophyta</taxon>
        <taxon>Spermatophyta</taxon>
        <taxon>Magnoliopsida</taxon>
        <taxon>eudicotyledons</taxon>
        <taxon>Gunneridae</taxon>
        <taxon>Pentapetalae</taxon>
        <taxon>rosids</taxon>
        <taxon>malvids</taxon>
        <taxon>Brassicales</taxon>
        <taxon>Brassicaceae</taxon>
        <taxon>Brassiceae</taxon>
        <taxon>Brassica</taxon>
    </lineage>
</organism>
<dbReference type="SUPFAM" id="SSF54001">
    <property type="entry name" value="Cysteine proteinases"/>
    <property type="match status" value="1"/>
</dbReference>
<dbReference type="GO" id="GO:0004843">
    <property type="term" value="F:cysteine-type deubiquitinase activity"/>
    <property type="evidence" value="ECO:0007669"/>
    <property type="project" value="InterPro"/>
</dbReference>
<evidence type="ECO:0000313" key="3">
    <source>
        <dbReference type="Proteomes" id="UP000886595"/>
    </source>
</evidence>
<evidence type="ECO:0000259" key="1">
    <source>
        <dbReference type="Pfam" id="PF00443"/>
    </source>
</evidence>
<dbReference type="OrthoDB" id="2420415at2759"/>
<reference evidence="2 3" key="1">
    <citation type="submission" date="2020-02" db="EMBL/GenBank/DDBJ databases">
        <authorList>
            <person name="Ma Q."/>
            <person name="Huang Y."/>
            <person name="Song X."/>
            <person name="Pei D."/>
        </authorList>
    </citation>
    <scope>NUCLEOTIDE SEQUENCE [LARGE SCALE GENOMIC DNA]</scope>
    <source>
        <strain evidence="2">Sxm20200214</strain>
        <tissue evidence="2">Leaf</tissue>
    </source>
</reference>
<dbReference type="Pfam" id="PF00443">
    <property type="entry name" value="UCH"/>
    <property type="match status" value="1"/>
</dbReference>
<evidence type="ECO:0000313" key="2">
    <source>
        <dbReference type="EMBL" id="KAG2298618.1"/>
    </source>
</evidence>
<dbReference type="Gene3D" id="3.90.70.10">
    <property type="entry name" value="Cysteine proteinases"/>
    <property type="match status" value="1"/>
</dbReference>
<proteinExistence type="predicted"/>
<dbReference type="InterPro" id="IPR001394">
    <property type="entry name" value="Peptidase_C19_UCH"/>
</dbReference>
<dbReference type="Proteomes" id="UP000886595">
    <property type="component" value="Unassembled WGS sequence"/>
</dbReference>
<dbReference type="EMBL" id="JAAMPC010000008">
    <property type="protein sequence ID" value="KAG2298618.1"/>
    <property type="molecule type" value="Genomic_DNA"/>
</dbReference>
<feature type="domain" description="Peptidase C19 ubiquitin carboxyl-terminal hydrolase" evidence="1">
    <location>
        <begin position="156"/>
        <end position="248"/>
    </location>
</feature>